<feature type="transmembrane region" description="Helical" evidence="1">
    <location>
        <begin position="182"/>
        <end position="201"/>
    </location>
</feature>
<evidence type="ECO:0000256" key="1">
    <source>
        <dbReference type="SAM" id="Phobius"/>
    </source>
</evidence>
<dbReference type="EMBL" id="LJGZ01000005">
    <property type="protein sequence ID" value="OEV21918.1"/>
    <property type="molecule type" value="Genomic_DNA"/>
</dbReference>
<dbReference type="AlphaFoldDB" id="A0A1E7M0L6"/>
<keyword evidence="1" id="KW-0812">Transmembrane</keyword>
<name>A0A1E7M0L6_9ACTN</name>
<gene>
    <name evidence="2" type="ORF">AN221_02895</name>
</gene>
<dbReference type="Proteomes" id="UP000175971">
    <property type="component" value="Unassembled WGS sequence"/>
</dbReference>
<keyword evidence="1" id="KW-1133">Transmembrane helix</keyword>
<dbReference type="PATRIC" id="fig|518642.7.peg.5990"/>
<proteinExistence type="predicted"/>
<dbReference type="RefSeq" id="WP_070199624.1">
    <property type="nucleotide sequence ID" value="NZ_LJGZ01000005.1"/>
</dbReference>
<sequence length="218" mass="24095">MFEEMRSRRAARRITSGDGRPLKRFRWWQLPYRSLFYLRLPDGDDGQALYAVDVKRGQDQTSGEAEADLYLDGRHHARSKLPAAFPVPGGTVEVRLSSFGLRRCHYVTAQGTAEHLLVPDSASAEGRRARLDQAHPTLSRVIGIVSLTVLVVALVLLAAQLAERLTEVPPVAERVGAFTSPVRLSFWGNAVLTLVTLTASTERALRLRYSRLFDGAAG</sequence>
<dbReference type="OrthoDB" id="2716688at2"/>
<organism evidence="2 3">
    <name type="scientific">Streptomyces nanshensis</name>
    <dbReference type="NCBI Taxonomy" id="518642"/>
    <lineage>
        <taxon>Bacteria</taxon>
        <taxon>Bacillati</taxon>
        <taxon>Actinomycetota</taxon>
        <taxon>Actinomycetes</taxon>
        <taxon>Kitasatosporales</taxon>
        <taxon>Streptomycetaceae</taxon>
        <taxon>Streptomyces</taxon>
    </lineage>
</organism>
<comment type="caution">
    <text evidence="2">The sequence shown here is derived from an EMBL/GenBank/DDBJ whole genome shotgun (WGS) entry which is preliminary data.</text>
</comment>
<reference evidence="2 3" key="1">
    <citation type="journal article" date="2016" name="Front. Microbiol.">
        <title>Comparative Genomics Analysis of Streptomyces Species Reveals Their Adaptation to the Marine Environment and Their Diversity at the Genomic Level.</title>
        <authorList>
            <person name="Tian X."/>
            <person name="Zhang Z."/>
            <person name="Yang T."/>
            <person name="Chen M."/>
            <person name="Li J."/>
            <person name="Chen F."/>
            <person name="Yang J."/>
            <person name="Li W."/>
            <person name="Zhang B."/>
            <person name="Zhang Z."/>
            <person name="Wu J."/>
            <person name="Zhang C."/>
            <person name="Long L."/>
            <person name="Xiao J."/>
        </authorList>
    </citation>
    <scope>NUCLEOTIDE SEQUENCE [LARGE SCALE GENOMIC DNA]</scope>
    <source>
        <strain evidence="2 3">SCSIO M10372</strain>
    </source>
</reference>
<protein>
    <submittedName>
        <fullName evidence="2">Uncharacterized protein</fullName>
    </submittedName>
</protein>
<feature type="transmembrane region" description="Helical" evidence="1">
    <location>
        <begin position="137"/>
        <end position="162"/>
    </location>
</feature>
<accession>A0A1E7M0L6</accession>
<keyword evidence="1" id="KW-0472">Membrane</keyword>
<evidence type="ECO:0000313" key="3">
    <source>
        <dbReference type="Proteomes" id="UP000175971"/>
    </source>
</evidence>
<evidence type="ECO:0000313" key="2">
    <source>
        <dbReference type="EMBL" id="OEV21918.1"/>
    </source>
</evidence>
<keyword evidence="3" id="KW-1185">Reference proteome</keyword>